<sequence>MQFGPQIIFIILIIVIIGICIFTYNVQSNQQNEINVLRTKLFLQSVKNTSETPQVQKPVNSASLVVQENRSGGEVIDETTIIQPSQPLADPVRVYDYRVLDDPMKDPKRRLPRYMLPSVMPSPAFNYPTRGWRDNFSLQGYLIDNKASTNDDNRVLQLFGRQKWPNSSQYEYYVTFQSGNQERKYELEKYTKELYDKDVVYVDILNNRKYEVKLFKQEGMEYNPFWF</sequence>
<reference evidence="2" key="1">
    <citation type="journal article" date="2017" name="Science">
        <title>Giant viruses with an expanded complement of translation system components.</title>
        <authorList>
            <person name="Schulz F."/>
            <person name="Yutin N."/>
            <person name="Ivanova N.N."/>
            <person name="Ortega D.R."/>
            <person name="Lee T.K."/>
            <person name="Vierheilig J."/>
            <person name="Daims H."/>
            <person name="Horn M."/>
            <person name="Wagner M."/>
            <person name="Jensen G.J."/>
            <person name="Kyrpides N.C."/>
            <person name="Koonin E.V."/>
            <person name="Woyke T."/>
        </authorList>
    </citation>
    <scope>NUCLEOTIDE SEQUENCE</scope>
    <source>
        <strain evidence="2">CTV1</strain>
    </source>
</reference>
<gene>
    <name evidence="2" type="ORF">Catovirus_2_220</name>
</gene>
<evidence type="ECO:0000256" key="1">
    <source>
        <dbReference type="SAM" id="Phobius"/>
    </source>
</evidence>
<keyword evidence="1" id="KW-0472">Membrane</keyword>
<dbReference type="Pfam" id="PF19059">
    <property type="entry name" value="DUF5755"/>
    <property type="match status" value="1"/>
</dbReference>
<feature type="transmembrane region" description="Helical" evidence="1">
    <location>
        <begin position="7"/>
        <end position="26"/>
    </location>
</feature>
<protein>
    <submittedName>
        <fullName evidence="2">Uncharacterized protein</fullName>
    </submittedName>
</protein>
<keyword evidence="1" id="KW-1133">Transmembrane helix</keyword>
<dbReference type="InterPro" id="IPR043929">
    <property type="entry name" value="DUF5755"/>
</dbReference>
<accession>A0A1V0SC65</accession>
<keyword evidence="1" id="KW-0812">Transmembrane</keyword>
<name>A0A1V0SC65_9VIRU</name>
<dbReference type="EMBL" id="KY684084">
    <property type="protein sequence ID" value="ARF09271.1"/>
    <property type="molecule type" value="Genomic_DNA"/>
</dbReference>
<organism evidence="2">
    <name type="scientific">Catovirus CTV1</name>
    <dbReference type="NCBI Taxonomy" id="1977631"/>
    <lineage>
        <taxon>Viruses</taxon>
        <taxon>Varidnaviria</taxon>
        <taxon>Bamfordvirae</taxon>
        <taxon>Nucleocytoviricota</taxon>
        <taxon>Megaviricetes</taxon>
        <taxon>Imitervirales</taxon>
        <taxon>Mimiviridae</taxon>
        <taxon>Klosneuvirinae</taxon>
        <taxon>Catovirus</taxon>
    </lineage>
</organism>
<evidence type="ECO:0000313" key="2">
    <source>
        <dbReference type="EMBL" id="ARF09271.1"/>
    </source>
</evidence>
<proteinExistence type="predicted"/>